<reference evidence="1" key="1">
    <citation type="submission" date="2014-11" db="EMBL/GenBank/DDBJ databases">
        <authorList>
            <person name="Amaro Gonzalez C."/>
        </authorList>
    </citation>
    <scope>NUCLEOTIDE SEQUENCE</scope>
</reference>
<evidence type="ECO:0000313" key="1">
    <source>
        <dbReference type="EMBL" id="JAH25601.1"/>
    </source>
</evidence>
<protein>
    <submittedName>
        <fullName evidence="1">Uncharacterized protein</fullName>
    </submittedName>
</protein>
<name>A0A0E9R8W4_ANGAN</name>
<dbReference type="EMBL" id="GBXM01082976">
    <property type="protein sequence ID" value="JAH25601.1"/>
    <property type="molecule type" value="Transcribed_RNA"/>
</dbReference>
<sequence length="31" mass="3887">MYFCRKMSTRGYFIRSLWTRKRLIGWIVMVS</sequence>
<reference evidence="1" key="2">
    <citation type="journal article" date="2015" name="Fish Shellfish Immunol.">
        <title>Early steps in the European eel (Anguilla anguilla)-Vibrio vulnificus interaction in the gills: Role of the RtxA13 toxin.</title>
        <authorList>
            <person name="Callol A."/>
            <person name="Pajuelo D."/>
            <person name="Ebbesson L."/>
            <person name="Teles M."/>
            <person name="MacKenzie S."/>
            <person name="Amaro C."/>
        </authorList>
    </citation>
    <scope>NUCLEOTIDE SEQUENCE</scope>
</reference>
<proteinExistence type="predicted"/>
<accession>A0A0E9R8W4</accession>
<dbReference type="AlphaFoldDB" id="A0A0E9R8W4"/>
<organism evidence="1">
    <name type="scientific">Anguilla anguilla</name>
    <name type="common">European freshwater eel</name>
    <name type="synonym">Muraena anguilla</name>
    <dbReference type="NCBI Taxonomy" id="7936"/>
    <lineage>
        <taxon>Eukaryota</taxon>
        <taxon>Metazoa</taxon>
        <taxon>Chordata</taxon>
        <taxon>Craniata</taxon>
        <taxon>Vertebrata</taxon>
        <taxon>Euteleostomi</taxon>
        <taxon>Actinopterygii</taxon>
        <taxon>Neopterygii</taxon>
        <taxon>Teleostei</taxon>
        <taxon>Anguilliformes</taxon>
        <taxon>Anguillidae</taxon>
        <taxon>Anguilla</taxon>
    </lineage>
</organism>